<dbReference type="Pfam" id="PF01418">
    <property type="entry name" value="HTH_6"/>
    <property type="match status" value="1"/>
</dbReference>
<dbReference type="Gene3D" id="1.10.10.10">
    <property type="entry name" value="Winged helix-like DNA-binding domain superfamily/Winged helix DNA-binding domain"/>
    <property type="match status" value="1"/>
</dbReference>
<dbReference type="Gene3D" id="3.40.50.10490">
    <property type="entry name" value="Glucose-6-phosphate isomerase like protein, domain 1"/>
    <property type="match status" value="1"/>
</dbReference>
<dbReference type="PANTHER" id="PTHR30514:SF20">
    <property type="entry name" value="TRANSCRIPTIONAL REGULATOR"/>
    <property type="match status" value="1"/>
</dbReference>
<dbReference type="RefSeq" id="WP_354199419.1">
    <property type="nucleotide sequence ID" value="NZ_JBEPML010000026.1"/>
</dbReference>
<sequence>MKAGQARRVDDVLQSIQQELDGLSARLQQAGTYVLEHPNDVALQSITALAKNADVQPSVFMRLAKHFGFSGFSDFQKVFRAAIADQSPTYGERIKHLQRDFPDSSVASKPVDFVRGFAAINADALSHLATSIDEETVNRFARRLTEASEIFILGQRRSHAVANYLSYALMRANLRTRLLVGAGGTLQDEIRLMRKGDLLVAISMHPYSTEVLALVDSAKQGGHDVVALTDSDYSPLAKRADTSIVVRDVHYLGFTSLVAQMCLVQAIAISIAADLAQTDG</sequence>
<dbReference type="InterPro" id="IPR035472">
    <property type="entry name" value="RpiR-like_SIS"/>
</dbReference>
<dbReference type="SUPFAM" id="SSF53697">
    <property type="entry name" value="SIS domain"/>
    <property type="match status" value="1"/>
</dbReference>
<evidence type="ECO:0000256" key="2">
    <source>
        <dbReference type="ARBA" id="ARBA00023125"/>
    </source>
</evidence>
<dbReference type="InterPro" id="IPR001347">
    <property type="entry name" value="SIS_dom"/>
</dbReference>
<accession>A0ABV2N6X7</accession>
<gene>
    <name evidence="6" type="ORF">ABID37_004797</name>
</gene>
<dbReference type="EMBL" id="JBEPML010000026">
    <property type="protein sequence ID" value="MET3794557.1"/>
    <property type="molecule type" value="Genomic_DNA"/>
</dbReference>
<dbReference type="InterPro" id="IPR036388">
    <property type="entry name" value="WH-like_DNA-bd_sf"/>
</dbReference>
<keyword evidence="3" id="KW-0804">Transcription</keyword>
<evidence type="ECO:0000256" key="1">
    <source>
        <dbReference type="ARBA" id="ARBA00023015"/>
    </source>
</evidence>
<protein>
    <submittedName>
        <fullName evidence="6">DNA-binding MurR/RpiR family transcriptional regulator</fullName>
    </submittedName>
</protein>
<dbReference type="Pfam" id="PF01380">
    <property type="entry name" value="SIS"/>
    <property type="match status" value="1"/>
</dbReference>
<dbReference type="Proteomes" id="UP001549076">
    <property type="component" value="Unassembled WGS sequence"/>
</dbReference>
<organism evidence="6 7">
    <name type="scientific">Aquamicrobium terrae</name>
    <dbReference type="NCBI Taxonomy" id="1324945"/>
    <lineage>
        <taxon>Bacteria</taxon>
        <taxon>Pseudomonadati</taxon>
        <taxon>Pseudomonadota</taxon>
        <taxon>Alphaproteobacteria</taxon>
        <taxon>Hyphomicrobiales</taxon>
        <taxon>Phyllobacteriaceae</taxon>
        <taxon>Aquamicrobium</taxon>
    </lineage>
</organism>
<dbReference type="InterPro" id="IPR009057">
    <property type="entry name" value="Homeodomain-like_sf"/>
</dbReference>
<reference evidence="6 7" key="1">
    <citation type="submission" date="2024-06" db="EMBL/GenBank/DDBJ databases">
        <title>Genomic Encyclopedia of Type Strains, Phase IV (KMG-IV): sequencing the most valuable type-strain genomes for metagenomic binning, comparative biology and taxonomic classification.</title>
        <authorList>
            <person name="Goeker M."/>
        </authorList>
    </citation>
    <scope>NUCLEOTIDE SEQUENCE [LARGE SCALE GENOMIC DNA]</scope>
    <source>
        <strain evidence="6 7">DSM 27865</strain>
    </source>
</reference>
<comment type="caution">
    <text evidence="6">The sequence shown here is derived from an EMBL/GenBank/DDBJ whole genome shotgun (WGS) entry which is preliminary data.</text>
</comment>
<proteinExistence type="predicted"/>
<dbReference type="PROSITE" id="PS51464">
    <property type="entry name" value="SIS"/>
    <property type="match status" value="1"/>
</dbReference>
<keyword evidence="2 6" id="KW-0238">DNA-binding</keyword>
<keyword evidence="7" id="KW-1185">Reference proteome</keyword>
<evidence type="ECO:0000259" key="5">
    <source>
        <dbReference type="PROSITE" id="PS51464"/>
    </source>
</evidence>
<dbReference type="InterPro" id="IPR046348">
    <property type="entry name" value="SIS_dom_sf"/>
</dbReference>
<dbReference type="InterPro" id="IPR047640">
    <property type="entry name" value="RpiR-like"/>
</dbReference>
<feature type="domain" description="HTH rpiR-type" evidence="4">
    <location>
        <begin position="10"/>
        <end position="86"/>
    </location>
</feature>
<evidence type="ECO:0000313" key="7">
    <source>
        <dbReference type="Proteomes" id="UP001549076"/>
    </source>
</evidence>
<keyword evidence="1" id="KW-0805">Transcription regulation</keyword>
<evidence type="ECO:0000256" key="3">
    <source>
        <dbReference type="ARBA" id="ARBA00023163"/>
    </source>
</evidence>
<dbReference type="SUPFAM" id="SSF46689">
    <property type="entry name" value="Homeodomain-like"/>
    <property type="match status" value="1"/>
</dbReference>
<evidence type="ECO:0000259" key="4">
    <source>
        <dbReference type="PROSITE" id="PS51071"/>
    </source>
</evidence>
<dbReference type="CDD" id="cd05013">
    <property type="entry name" value="SIS_RpiR"/>
    <property type="match status" value="1"/>
</dbReference>
<feature type="domain" description="SIS" evidence="5">
    <location>
        <begin position="140"/>
        <end position="280"/>
    </location>
</feature>
<dbReference type="PANTHER" id="PTHR30514">
    <property type="entry name" value="GLUCOKINASE"/>
    <property type="match status" value="1"/>
</dbReference>
<dbReference type="GO" id="GO:0003677">
    <property type="term" value="F:DNA binding"/>
    <property type="evidence" value="ECO:0007669"/>
    <property type="project" value="UniProtKB-KW"/>
</dbReference>
<name>A0ABV2N6X7_9HYPH</name>
<evidence type="ECO:0000313" key="6">
    <source>
        <dbReference type="EMBL" id="MET3794557.1"/>
    </source>
</evidence>
<dbReference type="PROSITE" id="PS51071">
    <property type="entry name" value="HTH_RPIR"/>
    <property type="match status" value="1"/>
</dbReference>
<dbReference type="InterPro" id="IPR000281">
    <property type="entry name" value="HTH_RpiR"/>
</dbReference>